<evidence type="ECO:0000256" key="2">
    <source>
        <dbReference type="ARBA" id="ARBA00023015"/>
    </source>
</evidence>
<name>A0A1P8UQR6_9RHOB</name>
<dbReference type="SUPFAM" id="SSF53850">
    <property type="entry name" value="Periplasmic binding protein-like II"/>
    <property type="match status" value="1"/>
</dbReference>
<dbReference type="PANTHER" id="PTHR30537">
    <property type="entry name" value="HTH-TYPE TRANSCRIPTIONAL REGULATOR"/>
    <property type="match status" value="1"/>
</dbReference>
<dbReference type="InterPro" id="IPR036390">
    <property type="entry name" value="WH_DNA-bd_sf"/>
</dbReference>
<dbReference type="AlphaFoldDB" id="A0A1P8UQR6"/>
<evidence type="ECO:0000256" key="3">
    <source>
        <dbReference type="ARBA" id="ARBA00023125"/>
    </source>
</evidence>
<evidence type="ECO:0000313" key="7">
    <source>
        <dbReference type="Proteomes" id="UP000187059"/>
    </source>
</evidence>
<reference evidence="6 7" key="1">
    <citation type="submission" date="2016-04" db="EMBL/GenBank/DDBJ databases">
        <title>Deep-sea bacteria in the southern Pacific.</title>
        <authorList>
            <person name="Tang K."/>
        </authorList>
    </citation>
    <scope>NUCLEOTIDE SEQUENCE [LARGE SCALE GENOMIC DNA]</scope>
    <source>
        <strain evidence="6 7">JLT2014</strain>
    </source>
</reference>
<dbReference type="InterPro" id="IPR000847">
    <property type="entry name" value="LysR_HTH_N"/>
</dbReference>
<dbReference type="Gene3D" id="1.10.10.10">
    <property type="entry name" value="Winged helix-like DNA-binding domain superfamily/Winged helix DNA-binding domain"/>
    <property type="match status" value="1"/>
</dbReference>
<dbReference type="Proteomes" id="UP000187059">
    <property type="component" value="Chromosome"/>
</dbReference>
<dbReference type="InterPro" id="IPR036388">
    <property type="entry name" value="WH-like_DNA-bd_sf"/>
</dbReference>
<organism evidence="6 7">
    <name type="scientific">Salipiger abyssi</name>
    <dbReference type="NCBI Taxonomy" id="1250539"/>
    <lineage>
        <taxon>Bacteria</taxon>
        <taxon>Pseudomonadati</taxon>
        <taxon>Pseudomonadota</taxon>
        <taxon>Alphaproteobacteria</taxon>
        <taxon>Rhodobacterales</taxon>
        <taxon>Roseobacteraceae</taxon>
        <taxon>Salipiger</taxon>
    </lineage>
</organism>
<evidence type="ECO:0000256" key="4">
    <source>
        <dbReference type="ARBA" id="ARBA00023163"/>
    </source>
</evidence>
<feature type="domain" description="HTH lysR-type" evidence="5">
    <location>
        <begin position="1"/>
        <end position="59"/>
    </location>
</feature>
<dbReference type="EMBL" id="CP015093">
    <property type="protein sequence ID" value="APZ51716.1"/>
    <property type="molecule type" value="Genomic_DNA"/>
</dbReference>
<gene>
    <name evidence="6" type="ORF">Ga0080574_TMP1382</name>
</gene>
<dbReference type="KEGG" id="paby:Ga0080574_TMP1382"/>
<dbReference type="PANTHER" id="PTHR30537:SF35">
    <property type="entry name" value="TRANSCRIPTIONAL REGULATORY PROTEIN"/>
    <property type="match status" value="1"/>
</dbReference>
<keyword evidence="4" id="KW-0804">Transcription</keyword>
<dbReference type="Pfam" id="PF03466">
    <property type="entry name" value="LysR_substrate"/>
    <property type="match status" value="1"/>
</dbReference>
<dbReference type="Pfam" id="PF00126">
    <property type="entry name" value="HTH_1"/>
    <property type="match status" value="1"/>
</dbReference>
<dbReference type="STRING" id="1250539.Ga0080574_TMP1382"/>
<dbReference type="GO" id="GO:0003700">
    <property type="term" value="F:DNA-binding transcription factor activity"/>
    <property type="evidence" value="ECO:0007669"/>
    <property type="project" value="InterPro"/>
</dbReference>
<evidence type="ECO:0000259" key="5">
    <source>
        <dbReference type="PROSITE" id="PS50931"/>
    </source>
</evidence>
<sequence length="298" mass="32054">MDLIDGLRAFVATAESGSFTGAAERLGISNRLTSKYVAELEERLGVRLLQRTTRRVGITASGEALLARAPALLDDLDEMLAEVKEDGSGFSGTLRISAPVTFGEIYVKDLLSRFAAPHPGLTIDLRLSDAYVDLAAEGIDLAFRIGEASVSSLKRRKLGGIRSTLVASPDYLATHPVPATPEDLAAHACIVDTNRADPARWVFLKDGSPVSVQVPTRFMVNSAQVARDLAEAGDGIAFCPVFVLGDSLERGRLVPLLEDYDNPAHPITAVWLEGRTLPRKVRALIDFAVADMRRSGMG</sequence>
<proteinExistence type="inferred from homology"/>
<keyword evidence="3" id="KW-0238">DNA-binding</keyword>
<dbReference type="InterPro" id="IPR058163">
    <property type="entry name" value="LysR-type_TF_proteobact-type"/>
</dbReference>
<comment type="similarity">
    <text evidence="1">Belongs to the LysR transcriptional regulatory family.</text>
</comment>
<dbReference type="PROSITE" id="PS50931">
    <property type="entry name" value="HTH_LYSR"/>
    <property type="match status" value="1"/>
</dbReference>
<dbReference type="FunFam" id="1.10.10.10:FF:000001">
    <property type="entry name" value="LysR family transcriptional regulator"/>
    <property type="match status" value="1"/>
</dbReference>
<dbReference type="GO" id="GO:0006351">
    <property type="term" value="P:DNA-templated transcription"/>
    <property type="evidence" value="ECO:0007669"/>
    <property type="project" value="TreeGrafter"/>
</dbReference>
<dbReference type="InterPro" id="IPR005119">
    <property type="entry name" value="LysR_subst-bd"/>
</dbReference>
<dbReference type="RefSeq" id="WP_076696456.1">
    <property type="nucleotide sequence ID" value="NZ_CP015093.1"/>
</dbReference>
<evidence type="ECO:0000256" key="1">
    <source>
        <dbReference type="ARBA" id="ARBA00009437"/>
    </source>
</evidence>
<dbReference type="CDD" id="cd08422">
    <property type="entry name" value="PBP2_CrgA_like"/>
    <property type="match status" value="1"/>
</dbReference>
<protein>
    <submittedName>
        <fullName evidence="6">Transcriptional regulator</fullName>
    </submittedName>
</protein>
<dbReference type="SUPFAM" id="SSF46785">
    <property type="entry name" value="Winged helix' DNA-binding domain"/>
    <property type="match status" value="1"/>
</dbReference>
<evidence type="ECO:0000313" key="6">
    <source>
        <dbReference type="EMBL" id="APZ51716.1"/>
    </source>
</evidence>
<dbReference type="Gene3D" id="3.40.190.290">
    <property type="match status" value="1"/>
</dbReference>
<dbReference type="OrthoDB" id="9813056at2"/>
<keyword evidence="2" id="KW-0805">Transcription regulation</keyword>
<keyword evidence="7" id="KW-1185">Reference proteome</keyword>
<dbReference type="GO" id="GO:0043565">
    <property type="term" value="F:sequence-specific DNA binding"/>
    <property type="evidence" value="ECO:0007669"/>
    <property type="project" value="TreeGrafter"/>
</dbReference>
<accession>A0A1P8UQR6</accession>